<evidence type="ECO:0000259" key="14">
    <source>
        <dbReference type="PROSITE" id="PS51134"/>
    </source>
</evidence>
<feature type="chain" id="PRO_5002724948" description="B-related factor 1" evidence="13">
    <location>
        <begin position="24"/>
        <end position="864"/>
    </location>
</feature>
<evidence type="ECO:0000256" key="4">
    <source>
        <dbReference type="ARBA" id="ARBA00022771"/>
    </source>
</evidence>
<dbReference type="FunCoup" id="A8P1F9">
    <property type="interactions" value="149"/>
</dbReference>
<dbReference type="InParanoid" id="A8P1F9"/>
<sequence>MVAILGATFLGVAFLGLLACVGARNEVFGGPGGGWVVTKDSDGGAIADGVPGRRDIFAVASGGAAGGGTAGGAQGVGEEEDGFTARKLYLIVIFIGLLFTTDGGGDHTTDDDDEDNDCSTLFSTPDNDNNHKNKHHSEIPWSVSTSLSQAPLLTVFECDYERTNEQTVCNECGGSVIEYDHAAGNGFCIQCGTVVEENLIVNEIVFGETSNGAAIVQGSFVAQGATHARMSGPYGNRGSTESREQTIANANKKIQSIANVLRLNETVCLAATRLYTLAVEHKFTKGRKSLNVVAVCLYVACRQKETKTYMLIDFSDLLQVNVFELGHTYLQLVQTLNLRLPLVDPSHYISRFAALLEFGDETHKVATDAVRLVQRFDRDWMTRGRRPAGICGAALLLAARMNNFRRSVEEIVQVVKIADTTLKKRLDEFKATPSGSLTLADFRNVWLEDEMDPPAFTKGREKEEAERLAREREENGEVEVEEPKKGKKKKAGKSRKGKRKRGDEEEELEEVTPAPQVPQPFDPSLIPNGILEGAIQPEIDLSNIDPVLLQQDAAAAAAVPPLTPSPTSTLPPPPSTSELEETISNELAEEVQEFLQNDTGTKLSEALDAAEQARLANITAGDELSGLDEEELDRFILSEQEVKIKERVWVELNREYLEALAAKGDQTEPATKSRKRRKTNNKPRDASTPAGGTAAESVRNLIKKNPKYSKRINYDALKDLFVDGGPASSAFGARGGGVSAYGGRNGASAYGNGHGHGIGGGIGGGMRNPGADADDKDDEGGEGLIAFDDDKEEPGEGGLVIIDEGVASVVGPPGVAGAGAGATIANGANGDLDADADGDEDGSDDEKDDEGDVGGWEDAWEQEV</sequence>
<evidence type="ECO:0000256" key="5">
    <source>
        <dbReference type="ARBA" id="ARBA00022833"/>
    </source>
</evidence>
<evidence type="ECO:0000256" key="8">
    <source>
        <dbReference type="ARBA" id="ARBA00023163"/>
    </source>
</evidence>
<dbReference type="GO" id="GO:0008270">
    <property type="term" value="F:zinc ion binding"/>
    <property type="evidence" value="ECO:0007669"/>
    <property type="project" value="UniProtKB-KW"/>
</dbReference>
<evidence type="ECO:0000313" key="16">
    <source>
        <dbReference type="Proteomes" id="UP000001861"/>
    </source>
</evidence>
<dbReference type="FunFam" id="1.10.472.10:FF:000007">
    <property type="entry name" value="Transcription factor IIIB 90 kDa subunit"/>
    <property type="match status" value="1"/>
</dbReference>
<dbReference type="InterPro" id="IPR011665">
    <property type="entry name" value="BRF1_TBP-bd_dom"/>
</dbReference>
<dbReference type="AlphaFoldDB" id="A8P1F9"/>
<feature type="region of interest" description="Disordered" evidence="12">
    <location>
        <begin position="660"/>
        <end position="702"/>
    </location>
</feature>
<feature type="region of interest" description="Disordered" evidence="12">
    <location>
        <begin position="761"/>
        <end position="797"/>
    </location>
</feature>
<dbReference type="GO" id="GO:0000126">
    <property type="term" value="C:transcription factor TFIIIB complex"/>
    <property type="evidence" value="ECO:0007669"/>
    <property type="project" value="UniProtKB-ARBA"/>
</dbReference>
<dbReference type="GO" id="GO:0017025">
    <property type="term" value="F:TBP-class protein binding"/>
    <property type="evidence" value="ECO:0007669"/>
    <property type="project" value="InterPro"/>
</dbReference>
<dbReference type="SUPFAM" id="SSF47954">
    <property type="entry name" value="Cyclin-like"/>
    <property type="match status" value="2"/>
</dbReference>
<dbReference type="GeneID" id="6014656"/>
<dbReference type="OMA" id="EPPCKVM"/>
<dbReference type="EMBL" id="AACS02000013">
    <property type="protein sequence ID" value="EAU83664.2"/>
    <property type="molecule type" value="Genomic_DNA"/>
</dbReference>
<dbReference type="KEGG" id="cci:CC1G_05568"/>
<evidence type="ECO:0000256" key="11">
    <source>
        <dbReference type="PROSITE-ProRule" id="PRU00469"/>
    </source>
</evidence>
<evidence type="ECO:0000256" key="7">
    <source>
        <dbReference type="ARBA" id="ARBA00023159"/>
    </source>
</evidence>
<dbReference type="HOGENOM" id="CLU_010293_2_1_1"/>
<keyword evidence="4 11" id="KW-0863">Zinc-finger</keyword>
<evidence type="ECO:0000256" key="10">
    <source>
        <dbReference type="ARBA" id="ARBA00031009"/>
    </source>
</evidence>
<dbReference type="RefSeq" id="XP_001838087.2">
    <property type="nucleotide sequence ID" value="XM_001838035.2"/>
</dbReference>
<dbReference type="PANTHER" id="PTHR11618">
    <property type="entry name" value="TRANSCRIPTION INITIATION FACTOR IIB-RELATED"/>
    <property type="match status" value="1"/>
</dbReference>
<gene>
    <name evidence="15" type="ORF">CC1G_05568</name>
</gene>
<dbReference type="SMART" id="SM00385">
    <property type="entry name" value="CYCLIN"/>
    <property type="match status" value="2"/>
</dbReference>
<feature type="signal peptide" evidence="13">
    <location>
        <begin position="1"/>
        <end position="23"/>
    </location>
</feature>
<keyword evidence="13" id="KW-0732">Signal</keyword>
<evidence type="ECO:0000256" key="13">
    <source>
        <dbReference type="SAM" id="SignalP"/>
    </source>
</evidence>
<dbReference type="GO" id="GO:0000995">
    <property type="term" value="F:RNA polymerase III general transcription initiation factor activity"/>
    <property type="evidence" value="ECO:0007669"/>
    <property type="project" value="TreeGrafter"/>
</dbReference>
<protein>
    <recommendedName>
        <fullName evidence="10">B-related factor 1</fullName>
    </recommendedName>
</protein>
<organism evidence="15 16">
    <name type="scientific">Coprinopsis cinerea (strain Okayama-7 / 130 / ATCC MYA-4618 / FGSC 9003)</name>
    <name type="common">Inky cap fungus</name>
    <name type="synonym">Hormographiella aspergillata</name>
    <dbReference type="NCBI Taxonomy" id="240176"/>
    <lineage>
        <taxon>Eukaryota</taxon>
        <taxon>Fungi</taxon>
        <taxon>Dikarya</taxon>
        <taxon>Basidiomycota</taxon>
        <taxon>Agaricomycotina</taxon>
        <taxon>Agaricomycetes</taxon>
        <taxon>Agaricomycetidae</taxon>
        <taxon>Agaricales</taxon>
        <taxon>Agaricineae</taxon>
        <taxon>Psathyrellaceae</taxon>
        <taxon>Coprinopsis</taxon>
    </lineage>
</organism>
<dbReference type="CDD" id="cd20553">
    <property type="entry name" value="CYCLIN_TFIIIB90_rpt1"/>
    <property type="match status" value="1"/>
</dbReference>
<dbReference type="Gene3D" id="1.10.472.10">
    <property type="entry name" value="Cyclin-like"/>
    <property type="match status" value="2"/>
</dbReference>
<feature type="domain" description="TFIIB-type" evidence="14">
    <location>
        <begin position="165"/>
        <end position="196"/>
    </location>
</feature>
<feature type="region of interest" description="Disordered" evidence="12">
    <location>
        <begin position="812"/>
        <end position="864"/>
    </location>
</feature>
<feature type="compositionally biased region" description="Acidic residues" evidence="12">
    <location>
        <begin position="772"/>
        <end position="795"/>
    </location>
</feature>
<dbReference type="SUPFAM" id="SSF57783">
    <property type="entry name" value="Zinc beta-ribbon"/>
    <property type="match status" value="1"/>
</dbReference>
<keyword evidence="6" id="KW-0805">Transcription regulation</keyword>
<feature type="region of interest" description="Disordered" evidence="12">
    <location>
        <begin position="108"/>
        <end position="138"/>
    </location>
</feature>
<reference evidence="15 16" key="1">
    <citation type="journal article" date="2010" name="Proc. Natl. Acad. Sci. U.S.A.">
        <title>Insights into evolution of multicellular fungi from the assembled chromosomes of the mushroom Coprinopsis cinerea (Coprinus cinereus).</title>
        <authorList>
            <person name="Stajich J.E."/>
            <person name="Wilke S.K."/>
            <person name="Ahren D."/>
            <person name="Au C.H."/>
            <person name="Birren B.W."/>
            <person name="Borodovsky M."/>
            <person name="Burns C."/>
            <person name="Canback B."/>
            <person name="Casselton L.A."/>
            <person name="Cheng C.K."/>
            <person name="Deng J."/>
            <person name="Dietrich F.S."/>
            <person name="Fargo D.C."/>
            <person name="Farman M.L."/>
            <person name="Gathman A.C."/>
            <person name="Goldberg J."/>
            <person name="Guigo R."/>
            <person name="Hoegger P.J."/>
            <person name="Hooker J.B."/>
            <person name="Huggins A."/>
            <person name="James T.Y."/>
            <person name="Kamada T."/>
            <person name="Kilaru S."/>
            <person name="Kodira C."/>
            <person name="Kues U."/>
            <person name="Kupfer D."/>
            <person name="Kwan H.S."/>
            <person name="Lomsadze A."/>
            <person name="Li W."/>
            <person name="Lilly W.W."/>
            <person name="Ma L.J."/>
            <person name="Mackey A.J."/>
            <person name="Manning G."/>
            <person name="Martin F."/>
            <person name="Muraguchi H."/>
            <person name="Natvig D.O."/>
            <person name="Palmerini H."/>
            <person name="Ramesh M.A."/>
            <person name="Rehmeyer C.J."/>
            <person name="Roe B.A."/>
            <person name="Shenoy N."/>
            <person name="Stanke M."/>
            <person name="Ter-Hovhannisyan V."/>
            <person name="Tunlid A."/>
            <person name="Velagapudi R."/>
            <person name="Vision T.J."/>
            <person name="Zeng Q."/>
            <person name="Zolan M.E."/>
            <person name="Pukkila P.J."/>
        </authorList>
    </citation>
    <scope>NUCLEOTIDE SEQUENCE [LARGE SCALE GENOMIC DNA]</scope>
    <source>
        <strain evidence="16">Okayama-7 / 130 / ATCC MYA-4618 / FGSC 9003</strain>
    </source>
</reference>
<keyword evidence="8" id="KW-0804">Transcription</keyword>
<keyword evidence="16" id="KW-1185">Reference proteome</keyword>
<dbReference type="OrthoDB" id="511529at2759"/>
<feature type="region of interest" description="Disordered" evidence="12">
    <location>
        <begin position="558"/>
        <end position="582"/>
    </location>
</feature>
<evidence type="ECO:0000256" key="12">
    <source>
        <dbReference type="SAM" id="MobiDB-lite"/>
    </source>
</evidence>
<feature type="compositionally biased region" description="Basic residues" evidence="12">
    <location>
        <begin position="672"/>
        <end position="681"/>
    </location>
</feature>
<dbReference type="Pfam" id="PF00382">
    <property type="entry name" value="TFIIB"/>
    <property type="match status" value="2"/>
</dbReference>
<dbReference type="Gene3D" id="1.20.5.650">
    <property type="entry name" value="Single helix bin"/>
    <property type="match status" value="1"/>
</dbReference>
<dbReference type="InterPro" id="IPR036915">
    <property type="entry name" value="Cyclin-like_sf"/>
</dbReference>
<comment type="subcellular location">
    <subcellularLocation>
        <location evidence="1">Nucleus</location>
    </subcellularLocation>
</comment>
<comment type="caution">
    <text evidence="15">The sequence shown here is derived from an EMBL/GenBank/DDBJ whole genome shotgun (WGS) entry which is preliminary data.</text>
</comment>
<feature type="compositionally biased region" description="Acidic residues" evidence="12">
    <location>
        <begin position="832"/>
        <end position="852"/>
    </location>
</feature>
<dbReference type="Gene3D" id="2.20.25.10">
    <property type="match status" value="1"/>
</dbReference>
<proteinExistence type="inferred from homology"/>
<comment type="similarity">
    <text evidence="2">Belongs to the TFIIB family.</text>
</comment>
<dbReference type="PRINTS" id="PR00685">
    <property type="entry name" value="TIFACTORIIB"/>
</dbReference>
<accession>A8P1F9</accession>
<dbReference type="GO" id="GO:0097550">
    <property type="term" value="C:transcription preinitiation complex"/>
    <property type="evidence" value="ECO:0007669"/>
    <property type="project" value="TreeGrafter"/>
</dbReference>
<dbReference type="FunFam" id="1.10.472.10:FF:000002">
    <property type="entry name" value="Transcription factor IIIB 90 kDa subunit"/>
    <property type="match status" value="1"/>
</dbReference>
<evidence type="ECO:0000256" key="1">
    <source>
        <dbReference type="ARBA" id="ARBA00004123"/>
    </source>
</evidence>
<dbReference type="eggNOG" id="KOG1598">
    <property type="taxonomic scope" value="Eukaryota"/>
</dbReference>
<dbReference type="GO" id="GO:0006384">
    <property type="term" value="P:transcription initiation at RNA polymerase III promoter"/>
    <property type="evidence" value="ECO:0007669"/>
    <property type="project" value="UniProtKB-ARBA"/>
</dbReference>
<dbReference type="InterPro" id="IPR013150">
    <property type="entry name" value="TFIIB_cyclin"/>
</dbReference>
<dbReference type="VEuPathDB" id="FungiDB:CC1G_05568"/>
<evidence type="ECO:0000256" key="9">
    <source>
        <dbReference type="ARBA" id="ARBA00023242"/>
    </source>
</evidence>
<keyword evidence="5" id="KW-0862">Zinc</keyword>
<keyword evidence="3" id="KW-0479">Metal-binding</keyword>
<feature type="compositionally biased region" description="Basic and acidic residues" evidence="12">
    <location>
        <begin position="458"/>
        <end position="475"/>
    </location>
</feature>
<feature type="compositionally biased region" description="Pro residues" evidence="12">
    <location>
        <begin position="561"/>
        <end position="575"/>
    </location>
</feature>
<evidence type="ECO:0000256" key="2">
    <source>
        <dbReference type="ARBA" id="ARBA00010857"/>
    </source>
</evidence>
<keyword evidence="7" id="KW-0010">Activator</keyword>
<evidence type="ECO:0000256" key="3">
    <source>
        <dbReference type="ARBA" id="ARBA00022723"/>
    </source>
</evidence>
<feature type="compositionally biased region" description="Low complexity" evidence="12">
    <location>
        <begin position="821"/>
        <end position="831"/>
    </location>
</feature>
<dbReference type="GO" id="GO:0005634">
    <property type="term" value="C:nucleus"/>
    <property type="evidence" value="ECO:0007669"/>
    <property type="project" value="UniProtKB-SubCell"/>
</dbReference>
<dbReference type="GO" id="GO:0070897">
    <property type="term" value="P:transcription preinitiation complex assembly"/>
    <property type="evidence" value="ECO:0007669"/>
    <property type="project" value="InterPro"/>
</dbReference>
<dbReference type="STRING" id="240176.A8P1F9"/>
<feature type="region of interest" description="Disordered" evidence="12">
    <location>
        <begin position="453"/>
        <end position="529"/>
    </location>
</feature>
<name>A8P1F9_COPC7</name>
<evidence type="ECO:0000313" key="15">
    <source>
        <dbReference type="EMBL" id="EAU83664.2"/>
    </source>
</evidence>
<dbReference type="InterPro" id="IPR000812">
    <property type="entry name" value="TFIIB"/>
</dbReference>
<feature type="compositionally biased region" description="Basic residues" evidence="12">
    <location>
        <begin position="485"/>
        <end position="500"/>
    </location>
</feature>
<dbReference type="PROSITE" id="PS51134">
    <property type="entry name" value="ZF_TFIIB"/>
    <property type="match status" value="1"/>
</dbReference>
<dbReference type="PANTHER" id="PTHR11618:SF4">
    <property type="entry name" value="TRANSCRIPTION FACTOR IIIB 90 KDA SUBUNIT"/>
    <property type="match status" value="1"/>
</dbReference>
<dbReference type="Proteomes" id="UP000001861">
    <property type="component" value="Unassembled WGS sequence"/>
</dbReference>
<dbReference type="Pfam" id="PF08271">
    <property type="entry name" value="Zn_Ribbon_TF"/>
    <property type="match status" value="1"/>
</dbReference>
<evidence type="ECO:0000256" key="6">
    <source>
        <dbReference type="ARBA" id="ARBA00023015"/>
    </source>
</evidence>
<dbReference type="InterPro" id="IPR013137">
    <property type="entry name" value="Znf_TFIIB"/>
</dbReference>
<dbReference type="InterPro" id="IPR013763">
    <property type="entry name" value="Cyclin-like_dom"/>
</dbReference>
<dbReference type="CDD" id="cd20554">
    <property type="entry name" value="CYCLIN_TFIIIB90_rpt2"/>
    <property type="match status" value="1"/>
</dbReference>
<dbReference type="Pfam" id="PF07741">
    <property type="entry name" value="BRF1"/>
    <property type="match status" value="1"/>
</dbReference>
<keyword evidence="9" id="KW-0539">Nucleus</keyword>
<dbReference type="GO" id="GO:0001006">
    <property type="term" value="F:RNA polymerase III type 3 promoter sequence-specific DNA binding"/>
    <property type="evidence" value="ECO:0007669"/>
    <property type="project" value="TreeGrafter"/>
</dbReference>